<dbReference type="EMBL" id="JBHSFG010000001">
    <property type="protein sequence ID" value="MFC4463099.1"/>
    <property type="molecule type" value="Genomic_DNA"/>
</dbReference>
<evidence type="ECO:0000256" key="1">
    <source>
        <dbReference type="SAM" id="MobiDB-lite"/>
    </source>
</evidence>
<dbReference type="Proteomes" id="UP001596012">
    <property type="component" value="Unassembled WGS sequence"/>
</dbReference>
<evidence type="ECO:0000313" key="3">
    <source>
        <dbReference type="EMBL" id="MFC4463099.1"/>
    </source>
</evidence>
<feature type="transmembrane region" description="Helical" evidence="2">
    <location>
        <begin position="50"/>
        <end position="73"/>
    </location>
</feature>
<feature type="transmembrane region" description="Helical" evidence="2">
    <location>
        <begin position="21"/>
        <end position="44"/>
    </location>
</feature>
<gene>
    <name evidence="3" type="ORF">ACFPH6_00440</name>
</gene>
<keyword evidence="2" id="KW-0472">Membrane</keyword>
<proteinExistence type="predicted"/>
<name>A0ABV8YCQ2_9ACTN</name>
<keyword evidence="2" id="KW-1133">Transmembrane helix</keyword>
<protein>
    <submittedName>
        <fullName evidence="3">Uncharacterized protein</fullName>
    </submittedName>
</protein>
<keyword evidence="4" id="KW-1185">Reference proteome</keyword>
<feature type="compositionally biased region" description="Polar residues" evidence="1">
    <location>
        <begin position="83"/>
        <end position="96"/>
    </location>
</feature>
<reference evidence="4" key="1">
    <citation type="journal article" date="2019" name="Int. J. Syst. Evol. Microbiol.">
        <title>The Global Catalogue of Microorganisms (GCM) 10K type strain sequencing project: providing services to taxonomists for standard genome sequencing and annotation.</title>
        <authorList>
            <consortium name="The Broad Institute Genomics Platform"/>
            <consortium name="The Broad Institute Genome Sequencing Center for Infectious Disease"/>
            <person name="Wu L."/>
            <person name="Ma J."/>
        </authorList>
    </citation>
    <scope>NUCLEOTIDE SEQUENCE [LARGE SCALE GENOMIC DNA]</scope>
    <source>
        <strain evidence="4">DT43</strain>
    </source>
</reference>
<organism evidence="3 4">
    <name type="scientific">Streptomyces xiangluensis</name>
    <dbReference type="NCBI Taxonomy" id="2665720"/>
    <lineage>
        <taxon>Bacteria</taxon>
        <taxon>Bacillati</taxon>
        <taxon>Actinomycetota</taxon>
        <taxon>Actinomycetes</taxon>
        <taxon>Kitasatosporales</taxon>
        <taxon>Streptomycetaceae</taxon>
        <taxon>Streptomyces</taxon>
    </lineage>
</organism>
<feature type="region of interest" description="Disordered" evidence="1">
    <location>
        <begin position="77"/>
        <end position="96"/>
    </location>
</feature>
<evidence type="ECO:0000256" key="2">
    <source>
        <dbReference type="SAM" id="Phobius"/>
    </source>
</evidence>
<evidence type="ECO:0000313" key="4">
    <source>
        <dbReference type="Proteomes" id="UP001596012"/>
    </source>
</evidence>
<sequence length="96" mass="9784">MLALLAILYDAGRLRRRTAATALATAAVGYAAVLGAITATAYAGRAPHTPTVVMSALLMTGALALAMTAALAVTHMQDPPVPSDSTDPNSFVMKQS</sequence>
<dbReference type="RefSeq" id="WP_386336062.1">
    <property type="nucleotide sequence ID" value="NZ_JBHSFG010000001.1"/>
</dbReference>
<keyword evidence="2" id="KW-0812">Transmembrane</keyword>
<comment type="caution">
    <text evidence="3">The sequence shown here is derived from an EMBL/GenBank/DDBJ whole genome shotgun (WGS) entry which is preliminary data.</text>
</comment>
<accession>A0ABV8YCQ2</accession>